<keyword evidence="1" id="KW-1133">Transmembrane helix</keyword>
<evidence type="ECO:0000313" key="5">
    <source>
        <dbReference type="Proteomes" id="UP000283431"/>
    </source>
</evidence>
<dbReference type="Proteomes" id="UP000283431">
    <property type="component" value="Unassembled WGS sequence"/>
</dbReference>
<dbReference type="EMBL" id="QSJS01000006">
    <property type="protein sequence ID" value="RHD95463.1"/>
    <property type="molecule type" value="Genomic_DNA"/>
</dbReference>
<protein>
    <submittedName>
        <fullName evidence="4">Uncharacterized protein</fullName>
    </submittedName>
</protein>
<evidence type="ECO:0000313" key="2">
    <source>
        <dbReference type="EMBL" id="RGZ19653.1"/>
    </source>
</evidence>
<name>A0A414HZ58_9FIRM</name>
<dbReference type="EMBL" id="QSEN01000028">
    <property type="protein sequence ID" value="RGZ74149.1"/>
    <property type="molecule type" value="Genomic_DNA"/>
</dbReference>
<dbReference type="AlphaFoldDB" id="A0A414HZ58"/>
<dbReference type="Proteomes" id="UP000285209">
    <property type="component" value="Unassembled WGS sequence"/>
</dbReference>
<evidence type="ECO:0000313" key="3">
    <source>
        <dbReference type="EMBL" id="RGZ74149.1"/>
    </source>
</evidence>
<evidence type="ECO:0000313" key="4">
    <source>
        <dbReference type="EMBL" id="RHD95463.1"/>
    </source>
</evidence>
<reference evidence="5 6" key="1">
    <citation type="submission" date="2018-08" db="EMBL/GenBank/DDBJ databases">
        <title>A genome reference for cultivated species of the human gut microbiota.</title>
        <authorList>
            <person name="Zou Y."/>
            <person name="Xue W."/>
            <person name="Luo G."/>
        </authorList>
    </citation>
    <scope>NUCLEOTIDE SEQUENCE [LARGE SCALE GENOMIC DNA]</scope>
    <source>
        <strain evidence="4 6">AM30-13AC</strain>
        <strain evidence="3 5">AM48-7</strain>
        <strain evidence="2 7">AM54-25XD</strain>
    </source>
</reference>
<evidence type="ECO:0000313" key="6">
    <source>
        <dbReference type="Proteomes" id="UP000284835"/>
    </source>
</evidence>
<keyword evidence="1" id="KW-0812">Transmembrane</keyword>
<evidence type="ECO:0000313" key="7">
    <source>
        <dbReference type="Proteomes" id="UP000285209"/>
    </source>
</evidence>
<dbReference type="EMBL" id="QSDV01000002">
    <property type="protein sequence ID" value="RGZ19653.1"/>
    <property type="molecule type" value="Genomic_DNA"/>
</dbReference>
<keyword evidence="1" id="KW-0472">Membrane</keyword>
<gene>
    <name evidence="4" type="ORF">DW775_05955</name>
    <name evidence="3" type="ORF">DW975_12610</name>
    <name evidence="2" type="ORF">DXA03_02305</name>
</gene>
<proteinExistence type="predicted"/>
<sequence>MDKVKLKNRNLTKECDCMKKKFSVVIAILVVLIILLTPVRMNLKDGGSVSYKALAYEVTKIHQFTPEADDVKPYIDGVEIKILGMTVYRETY</sequence>
<organism evidence="4 6">
    <name type="scientific">Agathobacter rectalis</name>
    <dbReference type="NCBI Taxonomy" id="39491"/>
    <lineage>
        <taxon>Bacteria</taxon>
        <taxon>Bacillati</taxon>
        <taxon>Bacillota</taxon>
        <taxon>Clostridia</taxon>
        <taxon>Lachnospirales</taxon>
        <taxon>Lachnospiraceae</taxon>
        <taxon>Agathobacter</taxon>
    </lineage>
</organism>
<evidence type="ECO:0000256" key="1">
    <source>
        <dbReference type="SAM" id="Phobius"/>
    </source>
</evidence>
<dbReference type="Proteomes" id="UP000284835">
    <property type="component" value="Unassembled WGS sequence"/>
</dbReference>
<comment type="caution">
    <text evidence="4">The sequence shown here is derived from an EMBL/GenBank/DDBJ whole genome shotgun (WGS) entry which is preliminary data.</text>
</comment>
<accession>A0A414HZ58</accession>
<feature type="transmembrane region" description="Helical" evidence="1">
    <location>
        <begin position="21"/>
        <end position="41"/>
    </location>
</feature>